<evidence type="ECO:0000313" key="7">
    <source>
        <dbReference type="Proteomes" id="UP000297720"/>
    </source>
</evidence>
<evidence type="ECO:0000256" key="1">
    <source>
        <dbReference type="ARBA" id="ARBA00022908"/>
    </source>
</evidence>
<dbReference type="Gene3D" id="1.10.443.10">
    <property type="entry name" value="Intergrase catalytic core"/>
    <property type="match status" value="1"/>
</dbReference>
<feature type="domain" description="Tyr recombinase" evidence="4">
    <location>
        <begin position="134"/>
        <end position="343"/>
    </location>
</feature>
<keyword evidence="2" id="KW-0238">DNA-binding</keyword>
<organism evidence="6 8">
    <name type="scientific">Aeromonas taiwanensis</name>
    <dbReference type="NCBI Taxonomy" id="633417"/>
    <lineage>
        <taxon>Bacteria</taxon>
        <taxon>Pseudomonadati</taxon>
        <taxon>Pseudomonadota</taxon>
        <taxon>Gammaproteobacteria</taxon>
        <taxon>Aeromonadales</taxon>
        <taxon>Aeromonadaceae</taxon>
        <taxon>Aeromonas</taxon>
    </lineage>
</organism>
<dbReference type="InterPro" id="IPR002104">
    <property type="entry name" value="Integrase_catalytic"/>
</dbReference>
<dbReference type="InterPro" id="IPR050090">
    <property type="entry name" value="Tyrosine_recombinase_XerCD"/>
</dbReference>
<dbReference type="InterPro" id="IPR013762">
    <property type="entry name" value="Integrase-like_cat_sf"/>
</dbReference>
<dbReference type="Proteomes" id="UP000297914">
    <property type="component" value="Unassembled WGS sequence"/>
</dbReference>
<evidence type="ECO:0000256" key="3">
    <source>
        <dbReference type="ARBA" id="ARBA00023172"/>
    </source>
</evidence>
<dbReference type="GO" id="GO:0015074">
    <property type="term" value="P:DNA integration"/>
    <property type="evidence" value="ECO:0007669"/>
    <property type="project" value="UniProtKB-KW"/>
</dbReference>
<evidence type="ECO:0000259" key="4">
    <source>
        <dbReference type="PROSITE" id="PS51898"/>
    </source>
</evidence>
<dbReference type="PANTHER" id="PTHR30349">
    <property type="entry name" value="PHAGE INTEGRASE-RELATED"/>
    <property type="match status" value="1"/>
</dbReference>
<gene>
    <name evidence="5" type="ORF">DRM93_05230</name>
    <name evidence="6" type="ORF">DRM94_05230</name>
</gene>
<dbReference type="Proteomes" id="UP000297720">
    <property type="component" value="Unassembled WGS sequence"/>
</dbReference>
<dbReference type="GO" id="GO:0003677">
    <property type="term" value="F:DNA binding"/>
    <property type="evidence" value="ECO:0007669"/>
    <property type="project" value="UniProtKB-KW"/>
</dbReference>
<evidence type="ECO:0000313" key="6">
    <source>
        <dbReference type="EMBL" id="TFF82621.1"/>
    </source>
</evidence>
<evidence type="ECO:0000313" key="8">
    <source>
        <dbReference type="Proteomes" id="UP000297914"/>
    </source>
</evidence>
<dbReference type="EMBL" id="QORK01000007">
    <property type="protein sequence ID" value="TFF82621.1"/>
    <property type="molecule type" value="Genomic_DNA"/>
</dbReference>
<dbReference type="PROSITE" id="PS51898">
    <property type="entry name" value="TYR_RECOMBINASE"/>
    <property type="match status" value="1"/>
</dbReference>
<sequence length="402" mass="45867">MRVIMNKQTNKRTVQKQKTKHNTVRSVIVDEHSLAAAIRQHLEIKKYQYAQTTYDISKRKAEQLIKWIGDKPLTSYRASDLELLVVKFCTKKYKGNTINQYLDILRQVFARAVSDGVIHTSPMDGIKKCKFEVDEPDPFYQYEIKAFLALKNTHLLEVSLIQLGISTGLRISELMAVSAEAVNLDKKTLLVDLALVDGQYKTPKTRGSIRTIELSEQAVGSLKTLMRLAEHRKAKKITVTRSDNRTQMSEQRTLLAYYSAKRRSYASVDEFRERFFRPFCQAAGVRYRGPSQFRHTYASQLLSAGISIEWIARQMGHTGTEMVVRHYGKWLMEDAPDYRGKADTVFNACMAGQQAPVNVPNSNPKTEDKKTESEFDVDVLLATPAVMQRLMSVLMQRISVAQ</sequence>
<protein>
    <submittedName>
        <fullName evidence="6">Site-specific integrase</fullName>
    </submittedName>
</protein>
<dbReference type="PANTHER" id="PTHR30349:SF36">
    <property type="entry name" value="PROPHAGE INTEGRASE INTR-RELATED"/>
    <property type="match status" value="1"/>
</dbReference>
<dbReference type="EMBL" id="QORL01000007">
    <property type="protein sequence ID" value="TFF78869.1"/>
    <property type="molecule type" value="Genomic_DNA"/>
</dbReference>
<evidence type="ECO:0000256" key="2">
    <source>
        <dbReference type="ARBA" id="ARBA00023125"/>
    </source>
</evidence>
<dbReference type="Gene3D" id="1.10.150.130">
    <property type="match status" value="1"/>
</dbReference>
<comment type="caution">
    <text evidence="6">The sequence shown here is derived from an EMBL/GenBank/DDBJ whole genome shotgun (WGS) entry which is preliminary data.</text>
</comment>
<evidence type="ECO:0000313" key="5">
    <source>
        <dbReference type="EMBL" id="TFF78869.1"/>
    </source>
</evidence>
<keyword evidence="1" id="KW-0229">DNA integration</keyword>
<dbReference type="InterPro" id="IPR011010">
    <property type="entry name" value="DNA_brk_join_enz"/>
</dbReference>
<proteinExistence type="predicted"/>
<dbReference type="OrthoDB" id="5391994at2"/>
<dbReference type="SUPFAM" id="SSF56349">
    <property type="entry name" value="DNA breaking-rejoining enzymes"/>
    <property type="match status" value="1"/>
</dbReference>
<reference evidence="6 8" key="1">
    <citation type="submission" date="2018-06" db="EMBL/GenBank/DDBJ databases">
        <title>Occurrence of a novel blaKPC-2- and qnrS2- harbouring IncP6 plasmid from Aeromonas taiwanensis isolates recovered from the river sediments.</title>
        <authorList>
            <person name="Zheng B."/>
            <person name="Yu X."/>
            <person name="Xiao Y."/>
        </authorList>
    </citation>
    <scope>NUCLEOTIDE SEQUENCE [LARGE SCALE GENOMIC DNA]</scope>
    <source>
        <strain evidence="5 7">1713</strain>
        <strain evidence="6 8">198</strain>
    </source>
</reference>
<dbReference type="CDD" id="cd01189">
    <property type="entry name" value="INT_ICEBs1_C_like"/>
    <property type="match status" value="1"/>
</dbReference>
<keyword evidence="7" id="KW-1185">Reference proteome</keyword>
<dbReference type="GO" id="GO:0006310">
    <property type="term" value="P:DNA recombination"/>
    <property type="evidence" value="ECO:0007669"/>
    <property type="project" value="UniProtKB-KW"/>
</dbReference>
<dbReference type="Pfam" id="PF00589">
    <property type="entry name" value="Phage_integrase"/>
    <property type="match status" value="1"/>
</dbReference>
<accession>A0A5F0KDI5</accession>
<name>A0A5F0KDI5_9GAMM</name>
<dbReference type="AlphaFoldDB" id="A0A5F0KDI5"/>
<keyword evidence="3" id="KW-0233">DNA recombination</keyword>
<dbReference type="InterPro" id="IPR010998">
    <property type="entry name" value="Integrase_recombinase_N"/>
</dbReference>